<name>A0A1A8AH96_NOTFU</name>
<dbReference type="EMBL" id="HADY01015573">
    <property type="protein sequence ID" value="SBP54058.1"/>
    <property type="molecule type" value="Transcribed_RNA"/>
</dbReference>
<dbReference type="PANTHER" id="PTHR17609:SF3">
    <property type="entry name" value="SAP DOMAIN-CONTAINING PROTEIN"/>
    <property type="match status" value="1"/>
</dbReference>
<protein>
    <submittedName>
        <fullName evidence="1">Si:ch211-119d14.3</fullName>
    </submittedName>
</protein>
<dbReference type="InterPro" id="IPR039598">
    <property type="entry name" value="HMGXB3"/>
</dbReference>
<proteinExistence type="predicted"/>
<dbReference type="AlphaFoldDB" id="A0A1A8AH96"/>
<dbReference type="PANTHER" id="PTHR17609">
    <property type="entry name" value="HMG DOMAIN-CONTAINING PROTEIN 3"/>
    <property type="match status" value="1"/>
</dbReference>
<reference evidence="1" key="1">
    <citation type="submission" date="2016-05" db="EMBL/GenBank/DDBJ databases">
        <authorList>
            <person name="Lavstsen T."/>
            <person name="Jespersen J.S."/>
        </authorList>
    </citation>
    <scope>NUCLEOTIDE SEQUENCE</scope>
    <source>
        <tissue evidence="1">Brain</tissue>
    </source>
</reference>
<reference evidence="1" key="2">
    <citation type="submission" date="2016-06" db="EMBL/GenBank/DDBJ databases">
        <title>The genome of a short-lived fish provides insights into sex chromosome evolution and the genetic control of aging.</title>
        <authorList>
            <person name="Reichwald K."/>
            <person name="Felder M."/>
            <person name="Petzold A."/>
            <person name="Koch P."/>
            <person name="Groth M."/>
            <person name="Platzer M."/>
        </authorList>
    </citation>
    <scope>NUCLEOTIDE SEQUENCE</scope>
    <source>
        <tissue evidence="1">Brain</tissue>
    </source>
</reference>
<evidence type="ECO:0000313" key="1">
    <source>
        <dbReference type="EMBL" id="SBP54058.1"/>
    </source>
</evidence>
<organism evidence="1">
    <name type="scientific">Nothobranchius furzeri</name>
    <name type="common">Turquoise killifish</name>
    <dbReference type="NCBI Taxonomy" id="105023"/>
    <lineage>
        <taxon>Eukaryota</taxon>
        <taxon>Metazoa</taxon>
        <taxon>Chordata</taxon>
        <taxon>Craniata</taxon>
        <taxon>Vertebrata</taxon>
        <taxon>Euteleostomi</taxon>
        <taxon>Actinopterygii</taxon>
        <taxon>Neopterygii</taxon>
        <taxon>Teleostei</taxon>
        <taxon>Neoteleostei</taxon>
        <taxon>Acanthomorphata</taxon>
        <taxon>Ovalentaria</taxon>
        <taxon>Atherinomorphae</taxon>
        <taxon>Cyprinodontiformes</taxon>
        <taxon>Nothobranchiidae</taxon>
        <taxon>Nothobranchius</taxon>
    </lineage>
</organism>
<sequence length="138" mass="16412">MVSKDTERECLRRKLAADADGAPLSFEVNLRQEQRQYFISVFEPHISSYCMFGRLTVHYNGVKNNWHCLCTKARKSCPHKAIAKWHLHQLKQEIFTNPESFHKDPPPLRHFQLRQILEWTNKQGSFPFIPQRGKHLWK</sequence>
<accession>A0A1A8AH96</accession>
<gene>
    <name evidence="1" type="primary">SI:CH211-119D14.3</name>
</gene>